<name>A0A7G9FKU6_9FIRM</name>
<dbReference type="EMBL" id="CP060632">
    <property type="protein sequence ID" value="QNL99177.1"/>
    <property type="molecule type" value="Genomic_DNA"/>
</dbReference>
<sequence>MSRKKAGMSANAKWGIAFLIEIVVMFFMVVGYLFFYANRKLDNINRPTNWDDSKENLDINEDANEAQKGYRTIALFGIDSRSTTSMAEGNRSDSIIIASINNDTKEVKLASVYRDSLLQVDYDGGITTKITHAYAYGGPEMAVRALNANLDLEITDFVTVNFTALAQAIDDLGGITIDVREAELEMLNACITEQIGISGEYSDGVFSAGTQLLNGTQATGWARIRSTDQGDITRTERQRTVIAKMIQKAKSSDLSTINDIIDDVFPNIYTSLTKKELMSLAKDMFDYNLGDTIGFPMAYAPVTTDAKGAVLVPADLTTNVSALHEFLFGTQDYTPTSKVQGISSSLQSETGVGAQEIDLNIFNPPTE</sequence>
<dbReference type="InterPro" id="IPR050922">
    <property type="entry name" value="LytR/CpsA/Psr_CW_biosynth"/>
</dbReference>
<dbReference type="RefSeq" id="WP_118374077.1">
    <property type="nucleotide sequence ID" value="NZ_CP060632.1"/>
</dbReference>
<dbReference type="Proteomes" id="UP000515819">
    <property type="component" value="Chromosome"/>
</dbReference>
<dbReference type="AlphaFoldDB" id="A0A7G9FKU6"/>
<comment type="similarity">
    <text evidence="1">Belongs to the LytR/CpsA/Psr (LCP) family.</text>
</comment>
<evidence type="ECO:0000256" key="1">
    <source>
        <dbReference type="ARBA" id="ARBA00006068"/>
    </source>
</evidence>
<reference evidence="4 5" key="1">
    <citation type="submission" date="2020-08" db="EMBL/GenBank/DDBJ databases">
        <authorList>
            <person name="Liu C."/>
            <person name="Sun Q."/>
        </authorList>
    </citation>
    <scope>NUCLEOTIDE SEQUENCE [LARGE SCALE GENOMIC DNA]</scope>
    <source>
        <strain evidence="4 5">NSJ-4</strain>
    </source>
</reference>
<feature type="domain" description="Cell envelope-related transcriptional attenuator" evidence="3">
    <location>
        <begin position="91"/>
        <end position="250"/>
    </location>
</feature>
<protein>
    <submittedName>
        <fullName evidence="4">LCP family protein</fullName>
    </submittedName>
</protein>
<dbReference type="PANTHER" id="PTHR33392:SF6">
    <property type="entry name" value="POLYISOPRENYL-TEICHOIC ACID--PEPTIDOGLYCAN TEICHOIC ACID TRANSFERASE TAGU"/>
    <property type="match status" value="1"/>
</dbReference>
<dbReference type="Gene3D" id="3.40.630.190">
    <property type="entry name" value="LCP protein"/>
    <property type="match status" value="1"/>
</dbReference>
<organism evidence="4 5">
    <name type="scientific">Wujia chipingensis</name>
    <dbReference type="NCBI Taxonomy" id="2763670"/>
    <lineage>
        <taxon>Bacteria</taxon>
        <taxon>Bacillati</taxon>
        <taxon>Bacillota</taxon>
        <taxon>Clostridia</taxon>
        <taxon>Lachnospirales</taxon>
        <taxon>Lachnospiraceae</taxon>
        <taxon>Wujia</taxon>
    </lineage>
</organism>
<evidence type="ECO:0000313" key="5">
    <source>
        <dbReference type="Proteomes" id="UP000515819"/>
    </source>
</evidence>
<evidence type="ECO:0000259" key="3">
    <source>
        <dbReference type="Pfam" id="PF03816"/>
    </source>
</evidence>
<keyword evidence="2" id="KW-0812">Transmembrane</keyword>
<accession>A0A7G9FKU6</accession>
<evidence type="ECO:0000313" key="4">
    <source>
        <dbReference type="EMBL" id="QNL99177.1"/>
    </source>
</evidence>
<dbReference type="InterPro" id="IPR004474">
    <property type="entry name" value="LytR_CpsA_psr"/>
</dbReference>
<gene>
    <name evidence="4" type="ORF">H9Q76_10620</name>
</gene>
<keyword evidence="5" id="KW-1185">Reference proteome</keyword>
<feature type="transmembrane region" description="Helical" evidence="2">
    <location>
        <begin position="12"/>
        <end position="37"/>
    </location>
</feature>
<dbReference type="PANTHER" id="PTHR33392">
    <property type="entry name" value="POLYISOPRENYL-TEICHOIC ACID--PEPTIDOGLYCAN TEICHOIC ACID TRANSFERASE TAGU"/>
    <property type="match status" value="1"/>
</dbReference>
<dbReference type="Pfam" id="PF03816">
    <property type="entry name" value="LytR_cpsA_psr"/>
    <property type="match status" value="1"/>
</dbReference>
<keyword evidence="2" id="KW-1133">Transmembrane helix</keyword>
<evidence type="ECO:0000256" key="2">
    <source>
        <dbReference type="SAM" id="Phobius"/>
    </source>
</evidence>
<proteinExistence type="inferred from homology"/>
<dbReference type="KEGG" id="wcp:H9Q76_10620"/>
<dbReference type="NCBIfam" id="TIGR00350">
    <property type="entry name" value="lytR_cpsA_psr"/>
    <property type="match status" value="1"/>
</dbReference>
<keyword evidence="2" id="KW-0472">Membrane</keyword>